<comment type="caution">
    <text evidence="2">The sequence shown here is derived from an EMBL/GenBank/DDBJ whole genome shotgun (WGS) entry which is preliminary data.</text>
</comment>
<keyword evidence="3" id="KW-1185">Reference proteome</keyword>
<feature type="region of interest" description="Disordered" evidence="1">
    <location>
        <begin position="114"/>
        <end position="134"/>
    </location>
</feature>
<accession>A0A9P0KPN6</accession>
<proteinExistence type="predicted"/>
<protein>
    <submittedName>
        <fullName evidence="2">Uncharacterized protein</fullName>
    </submittedName>
</protein>
<dbReference type="OrthoDB" id="6765465at2759"/>
<name>A0A9P0KPN6_ACAOB</name>
<dbReference type="EMBL" id="CAKOFQ010006840">
    <property type="protein sequence ID" value="CAH1975789.1"/>
    <property type="molecule type" value="Genomic_DNA"/>
</dbReference>
<feature type="compositionally biased region" description="Basic and acidic residues" evidence="1">
    <location>
        <begin position="119"/>
        <end position="134"/>
    </location>
</feature>
<dbReference type="AlphaFoldDB" id="A0A9P0KPN6"/>
<organism evidence="2 3">
    <name type="scientific">Acanthoscelides obtectus</name>
    <name type="common">Bean weevil</name>
    <name type="synonym">Bruchus obtectus</name>
    <dbReference type="NCBI Taxonomy" id="200917"/>
    <lineage>
        <taxon>Eukaryota</taxon>
        <taxon>Metazoa</taxon>
        <taxon>Ecdysozoa</taxon>
        <taxon>Arthropoda</taxon>
        <taxon>Hexapoda</taxon>
        <taxon>Insecta</taxon>
        <taxon>Pterygota</taxon>
        <taxon>Neoptera</taxon>
        <taxon>Endopterygota</taxon>
        <taxon>Coleoptera</taxon>
        <taxon>Polyphaga</taxon>
        <taxon>Cucujiformia</taxon>
        <taxon>Chrysomeloidea</taxon>
        <taxon>Chrysomelidae</taxon>
        <taxon>Bruchinae</taxon>
        <taxon>Bruchini</taxon>
        <taxon>Acanthoscelides</taxon>
    </lineage>
</organism>
<evidence type="ECO:0000313" key="2">
    <source>
        <dbReference type="EMBL" id="CAH1975789.1"/>
    </source>
</evidence>
<dbReference type="Proteomes" id="UP001152888">
    <property type="component" value="Unassembled WGS sequence"/>
</dbReference>
<reference evidence="2" key="1">
    <citation type="submission" date="2022-03" db="EMBL/GenBank/DDBJ databases">
        <authorList>
            <person name="Sayadi A."/>
        </authorList>
    </citation>
    <scope>NUCLEOTIDE SEQUENCE</scope>
</reference>
<gene>
    <name evidence="2" type="ORF">ACAOBT_LOCUS11792</name>
</gene>
<evidence type="ECO:0000256" key="1">
    <source>
        <dbReference type="SAM" id="MobiDB-lite"/>
    </source>
</evidence>
<evidence type="ECO:0000313" key="3">
    <source>
        <dbReference type="Proteomes" id="UP001152888"/>
    </source>
</evidence>
<sequence>MAIQRLNSILWYSKISINTKVQVYHSIVEPITAYGAECRQLTKIENQLKAVEMDFLRRSCRLSRLDHIRNDMIRERTCVQDTIVDRVERRQLVWYGDVMRIADERWPRKMVSISQPTEGRVERDRRSHEKTRNE</sequence>